<dbReference type="InterPro" id="IPR039422">
    <property type="entry name" value="MarR/SlyA-like"/>
</dbReference>
<dbReference type="KEGG" id="smic:SmB9_21680"/>
<keyword evidence="3" id="KW-0804">Transcription</keyword>
<dbReference type="InterPro" id="IPR023187">
    <property type="entry name" value="Tscrpt_reg_MarR-type_CS"/>
</dbReference>
<feature type="domain" description="HTH marR-type" evidence="4">
    <location>
        <begin position="6"/>
        <end position="138"/>
    </location>
</feature>
<dbReference type="Pfam" id="PF12802">
    <property type="entry name" value="MarR_2"/>
    <property type="match status" value="1"/>
</dbReference>
<dbReference type="GO" id="GO:0003677">
    <property type="term" value="F:DNA binding"/>
    <property type="evidence" value="ECO:0007669"/>
    <property type="project" value="UniProtKB-KW"/>
</dbReference>
<dbReference type="PRINTS" id="PR00598">
    <property type="entry name" value="HTHMARR"/>
</dbReference>
<dbReference type="Proteomes" id="UP000276029">
    <property type="component" value="Unassembled WGS sequence"/>
</dbReference>
<reference evidence="5 7" key="1">
    <citation type="submission" date="2018-06" db="EMBL/GenBank/DDBJ databases">
        <title>Complete Genome Sequence of the Microcystin-Degrading Bacterium Sphingosinicella microcystinivorans Strain B-9.</title>
        <authorList>
            <person name="Jin H."/>
            <person name="Nishizawa T."/>
            <person name="Guo Y."/>
            <person name="Nishizawa A."/>
            <person name="Park H."/>
            <person name="Kato H."/>
            <person name="Tsuji K."/>
            <person name="Harada K."/>
        </authorList>
    </citation>
    <scope>NUCLEOTIDE SEQUENCE [LARGE SCALE GENOMIC DNA]</scope>
    <source>
        <strain evidence="5 7">B9</strain>
    </source>
</reference>
<evidence type="ECO:0000313" key="8">
    <source>
        <dbReference type="Proteomes" id="UP000276029"/>
    </source>
</evidence>
<keyword evidence="1" id="KW-0805">Transcription regulation</keyword>
<dbReference type="PANTHER" id="PTHR33164:SF89">
    <property type="entry name" value="MARR FAMILY REGULATORY PROTEIN"/>
    <property type="match status" value="1"/>
</dbReference>
<sequence length="165" mass="17704">MSTSVPNQTLRALRRILRASELGGRRLAAETGLTPSQMLVLQEIARREDVTPGAIASTLQFGHATVTNILDRLAAGGLVARRRGEQDKRQVLVRITEAGTAALAAAPDMLQSRFNAGFMKLPIWEQAMILAALERLGDVLGASAIDAAPLIDAGAIDRDQPQENR</sequence>
<gene>
    <name evidence="6" type="ORF">DFR51_1096</name>
    <name evidence="5" type="ORF">SmB9_21680</name>
</gene>
<evidence type="ECO:0000313" key="6">
    <source>
        <dbReference type="EMBL" id="RKS91531.1"/>
    </source>
</evidence>
<keyword evidence="2 6" id="KW-0238">DNA-binding</keyword>
<dbReference type="InterPro" id="IPR000835">
    <property type="entry name" value="HTH_MarR-typ"/>
</dbReference>
<keyword evidence="8" id="KW-1185">Reference proteome</keyword>
<dbReference type="GO" id="GO:0003700">
    <property type="term" value="F:DNA-binding transcription factor activity"/>
    <property type="evidence" value="ECO:0007669"/>
    <property type="project" value="InterPro"/>
</dbReference>
<dbReference type="EMBL" id="RBWX01000007">
    <property type="protein sequence ID" value="RKS91531.1"/>
    <property type="molecule type" value="Genomic_DNA"/>
</dbReference>
<dbReference type="SMART" id="SM00347">
    <property type="entry name" value="HTH_MARR"/>
    <property type="match status" value="1"/>
</dbReference>
<dbReference type="InterPro" id="IPR036388">
    <property type="entry name" value="WH-like_DNA-bd_sf"/>
</dbReference>
<dbReference type="Proteomes" id="UP000275727">
    <property type="component" value="Chromosome"/>
</dbReference>
<dbReference type="SUPFAM" id="SSF46785">
    <property type="entry name" value="Winged helix' DNA-binding domain"/>
    <property type="match status" value="1"/>
</dbReference>
<dbReference type="AlphaFoldDB" id="A0AAD1G1A9"/>
<evidence type="ECO:0000256" key="1">
    <source>
        <dbReference type="ARBA" id="ARBA00023015"/>
    </source>
</evidence>
<dbReference type="Gene3D" id="1.10.10.10">
    <property type="entry name" value="Winged helix-like DNA-binding domain superfamily/Winged helix DNA-binding domain"/>
    <property type="match status" value="1"/>
</dbReference>
<evidence type="ECO:0000313" key="7">
    <source>
        <dbReference type="Proteomes" id="UP000275727"/>
    </source>
</evidence>
<dbReference type="PROSITE" id="PS01117">
    <property type="entry name" value="HTH_MARR_1"/>
    <property type="match status" value="1"/>
</dbReference>
<evidence type="ECO:0000256" key="2">
    <source>
        <dbReference type="ARBA" id="ARBA00023125"/>
    </source>
</evidence>
<dbReference type="PROSITE" id="PS50995">
    <property type="entry name" value="HTH_MARR_2"/>
    <property type="match status" value="1"/>
</dbReference>
<name>A0AAD1G1A9_SPHMI</name>
<evidence type="ECO:0000313" key="5">
    <source>
        <dbReference type="EMBL" id="BBE34510.1"/>
    </source>
</evidence>
<evidence type="ECO:0000259" key="4">
    <source>
        <dbReference type="PROSITE" id="PS50995"/>
    </source>
</evidence>
<reference evidence="6 8" key="2">
    <citation type="submission" date="2018-10" db="EMBL/GenBank/DDBJ databases">
        <title>Genomic Encyclopedia of Type Strains, Phase IV (KMG-IV): sequencing the most valuable type-strain genomes for metagenomic binning, comparative biology and taxonomic classification.</title>
        <authorList>
            <person name="Goeker M."/>
        </authorList>
    </citation>
    <scope>NUCLEOTIDE SEQUENCE [LARGE SCALE GENOMIC DNA]</scope>
    <source>
        <strain evidence="6 8">DSM 19791</strain>
    </source>
</reference>
<proteinExistence type="predicted"/>
<organism evidence="5 7">
    <name type="scientific">Sphingosinicella microcystinivorans</name>
    <dbReference type="NCBI Taxonomy" id="335406"/>
    <lineage>
        <taxon>Bacteria</taxon>
        <taxon>Pseudomonadati</taxon>
        <taxon>Pseudomonadota</taxon>
        <taxon>Alphaproteobacteria</taxon>
        <taxon>Sphingomonadales</taxon>
        <taxon>Sphingosinicellaceae</taxon>
        <taxon>Sphingosinicella</taxon>
    </lineage>
</organism>
<dbReference type="InterPro" id="IPR036390">
    <property type="entry name" value="WH_DNA-bd_sf"/>
</dbReference>
<accession>A0AAD1G1A9</accession>
<dbReference type="PANTHER" id="PTHR33164">
    <property type="entry name" value="TRANSCRIPTIONAL REGULATOR, MARR FAMILY"/>
    <property type="match status" value="1"/>
</dbReference>
<protein>
    <submittedName>
        <fullName evidence="5 6">MarR family transcriptional regulator</fullName>
    </submittedName>
</protein>
<dbReference type="GO" id="GO:0006950">
    <property type="term" value="P:response to stress"/>
    <property type="evidence" value="ECO:0007669"/>
    <property type="project" value="TreeGrafter"/>
</dbReference>
<dbReference type="EMBL" id="AP018711">
    <property type="protein sequence ID" value="BBE34510.1"/>
    <property type="molecule type" value="Genomic_DNA"/>
</dbReference>
<dbReference type="RefSeq" id="WP_121047972.1">
    <property type="nucleotide sequence ID" value="NZ_AP018711.1"/>
</dbReference>
<evidence type="ECO:0000256" key="3">
    <source>
        <dbReference type="ARBA" id="ARBA00023163"/>
    </source>
</evidence>